<comment type="similarity">
    <text evidence="5">Belongs to the protein N5-glutamine methyltransferase family. PrmC subfamily.</text>
</comment>
<dbReference type="SUPFAM" id="SSF53335">
    <property type="entry name" value="S-adenosyl-L-methionine-dependent methyltransferases"/>
    <property type="match status" value="1"/>
</dbReference>
<feature type="binding site" evidence="5">
    <location>
        <position position="153"/>
    </location>
    <ligand>
        <name>S-adenosyl-L-methionine</name>
        <dbReference type="ChEBI" id="CHEBI:59789"/>
    </ligand>
</feature>
<organism evidence="8 9">
    <name type="scientific">Zhenhengia yiwuensis</name>
    <dbReference type="NCBI Taxonomy" id="2763666"/>
    <lineage>
        <taxon>Bacteria</taxon>
        <taxon>Bacillati</taxon>
        <taxon>Bacillota</taxon>
        <taxon>Clostridia</taxon>
        <taxon>Lachnospirales</taxon>
        <taxon>Lachnospiraceae</taxon>
        <taxon>Zhenhengia</taxon>
    </lineage>
</organism>
<comment type="function">
    <text evidence="5">Methylates the class 1 translation termination release factors RF1/PrfA and RF2/PrfB on the glutamine residue of the universally conserved GGQ motif.</text>
</comment>
<dbReference type="Pfam" id="PF17827">
    <property type="entry name" value="PrmC_N"/>
    <property type="match status" value="1"/>
</dbReference>
<comment type="catalytic activity">
    <reaction evidence="4 5">
        <text>L-glutaminyl-[peptide chain release factor] + S-adenosyl-L-methionine = N(5)-methyl-L-glutaminyl-[peptide chain release factor] + S-adenosyl-L-homocysteine + H(+)</text>
        <dbReference type="Rhea" id="RHEA:42896"/>
        <dbReference type="Rhea" id="RHEA-COMP:10271"/>
        <dbReference type="Rhea" id="RHEA-COMP:10272"/>
        <dbReference type="ChEBI" id="CHEBI:15378"/>
        <dbReference type="ChEBI" id="CHEBI:30011"/>
        <dbReference type="ChEBI" id="CHEBI:57856"/>
        <dbReference type="ChEBI" id="CHEBI:59789"/>
        <dbReference type="ChEBI" id="CHEBI:61891"/>
        <dbReference type="EC" id="2.1.1.297"/>
    </reaction>
</comment>
<dbReference type="Proteomes" id="UP000655830">
    <property type="component" value="Unassembled WGS sequence"/>
</dbReference>
<evidence type="ECO:0000256" key="2">
    <source>
        <dbReference type="ARBA" id="ARBA00022679"/>
    </source>
</evidence>
<evidence type="ECO:0000259" key="6">
    <source>
        <dbReference type="Pfam" id="PF05175"/>
    </source>
</evidence>
<gene>
    <name evidence="5 8" type="primary">prmC</name>
    <name evidence="8" type="ORF">H8718_03505</name>
</gene>
<evidence type="ECO:0000313" key="8">
    <source>
        <dbReference type="EMBL" id="MBC8578594.1"/>
    </source>
</evidence>
<feature type="domain" description="Release factor glutamine methyltransferase N-terminal" evidence="7">
    <location>
        <begin position="15"/>
        <end position="84"/>
    </location>
</feature>
<name>A0A926EFI4_9FIRM</name>
<dbReference type="Gene3D" id="3.40.50.150">
    <property type="entry name" value="Vaccinia Virus protein VP39"/>
    <property type="match status" value="1"/>
</dbReference>
<dbReference type="NCBIfam" id="TIGR00536">
    <property type="entry name" value="hemK_fam"/>
    <property type="match status" value="1"/>
</dbReference>
<dbReference type="InterPro" id="IPR002052">
    <property type="entry name" value="DNA_methylase_N6_adenine_CS"/>
</dbReference>
<dbReference type="InterPro" id="IPR004556">
    <property type="entry name" value="HemK-like"/>
</dbReference>
<dbReference type="PANTHER" id="PTHR18895:SF74">
    <property type="entry name" value="MTRF1L RELEASE FACTOR GLUTAMINE METHYLTRANSFERASE"/>
    <property type="match status" value="1"/>
</dbReference>
<comment type="caution">
    <text evidence="8">The sequence shown here is derived from an EMBL/GenBank/DDBJ whole genome shotgun (WGS) entry which is preliminary data.</text>
</comment>
<comment type="caution">
    <text evidence="5">Lacks conserved residue(s) required for the propagation of feature annotation.</text>
</comment>
<accession>A0A926EFI4</accession>
<keyword evidence="1 5" id="KW-0489">Methyltransferase</keyword>
<dbReference type="EMBL" id="JACRSY010000004">
    <property type="protein sequence ID" value="MBC8578594.1"/>
    <property type="molecule type" value="Genomic_DNA"/>
</dbReference>
<dbReference type="NCBIfam" id="TIGR03534">
    <property type="entry name" value="RF_mod_PrmC"/>
    <property type="match status" value="1"/>
</dbReference>
<dbReference type="Gene3D" id="1.10.8.10">
    <property type="entry name" value="DNA helicase RuvA subunit, C-terminal domain"/>
    <property type="match status" value="1"/>
</dbReference>
<evidence type="ECO:0000313" key="9">
    <source>
        <dbReference type="Proteomes" id="UP000655830"/>
    </source>
</evidence>
<dbReference type="GO" id="GO:0032259">
    <property type="term" value="P:methylation"/>
    <property type="evidence" value="ECO:0007669"/>
    <property type="project" value="UniProtKB-KW"/>
</dbReference>
<dbReference type="HAMAP" id="MF_02126">
    <property type="entry name" value="RF_methyltr_PrmC"/>
    <property type="match status" value="1"/>
</dbReference>
<dbReference type="InterPro" id="IPR050320">
    <property type="entry name" value="N5-glutamine_MTase"/>
</dbReference>
<dbReference type="InterPro" id="IPR040758">
    <property type="entry name" value="PrmC_N"/>
</dbReference>
<dbReference type="InterPro" id="IPR019874">
    <property type="entry name" value="RF_methyltr_PrmC"/>
</dbReference>
<dbReference type="GO" id="GO:0003676">
    <property type="term" value="F:nucleic acid binding"/>
    <property type="evidence" value="ECO:0007669"/>
    <property type="project" value="InterPro"/>
</dbReference>
<feature type="binding site" evidence="5">
    <location>
        <position position="199"/>
    </location>
    <ligand>
        <name>S-adenosyl-L-methionine</name>
        <dbReference type="ChEBI" id="CHEBI:59789"/>
    </ligand>
</feature>
<feature type="binding site" evidence="5">
    <location>
        <begin position="130"/>
        <end position="134"/>
    </location>
    <ligand>
        <name>S-adenosyl-L-methionine</name>
        <dbReference type="ChEBI" id="CHEBI:59789"/>
    </ligand>
</feature>
<dbReference type="InterPro" id="IPR007848">
    <property type="entry name" value="Small_mtfrase_dom"/>
</dbReference>
<dbReference type="GO" id="GO:0102559">
    <property type="term" value="F:peptide chain release factor N(5)-glutamine methyltransferase activity"/>
    <property type="evidence" value="ECO:0007669"/>
    <property type="project" value="UniProtKB-EC"/>
</dbReference>
<sequence length="293" mass="33193">MSMLKDQPKNVTVNQLIAMGRNVLESYEKMDAAIDARLLALYVLQCTSSELILHGNDEVADHIKESYMYMIAKRIQGIPLQYITKSQEFMGLEFYVDERVLIPRQDTETLVETIIEYSKQNRVEKAVEVGVGSGCISVSLVHYIKGLNITAIDICENALAVAKKNVKAHQLEEHITLLQSDVFKDYDGEEESLDLIVSNPPYITFDECKGLMGEVKEHEPRKALTDEGDGLKFYREITKEGKKYLKKNGLLAYEIGYLQGEDVCNILKQEGFYNIKLIQDLAGKDRVVIGMKL</sequence>
<proteinExistence type="inferred from homology"/>
<evidence type="ECO:0000256" key="3">
    <source>
        <dbReference type="ARBA" id="ARBA00022691"/>
    </source>
</evidence>
<evidence type="ECO:0000256" key="5">
    <source>
        <dbReference type="HAMAP-Rule" id="MF_02126"/>
    </source>
</evidence>
<keyword evidence="2 5" id="KW-0808">Transferase</keyword>
<protein>
    <recommendedName>
        <fullName evidence="5">Release factor glutamine methyltransferase</fullName>
        <shortName evidence="5">RF MTase</shortName>
        <ecNumber evidence="5">2.1.1.297</ecNumber>
    </recommendedName>
    <alternativeName>
        <fullName evidence="5">N5-glutamine methyltransferase PrmC</fullName>
    </alternativeName>
    <alternativeName>
        <fullName evidence="5">Protein-(glutamine-N5) MTase PrmC</fullName>
    </alternativeName>
    <alternativeName>
        <fullName evidence="5">Protein-glutamine N-methyltransferase PrmC</fullName>
    </alternativeName>
</protein>
<dbReference type="PROSITE" id="PS00092">
    <property type="entry name" value="N6_MTASE"/>
    <property type="match status" value="1"/>
</dbReference>
<dbReference type="InterPro" id="IPR029063">
    <property type="entry name" value="SAM-dependent_MTases_sf"/>
</dbReference>
<dbReference type="EC" id="2.1.1.297" evidence="5"/>
<evidence type="ECO:0000259" key="7">
    <source>
        <dbReference type="Pfam" id="PF17827"/>
    </source>
</evidence>
<dbReference type="CDD" id="cd02440">
    <property type="entry name" value="AdoMet_MTases"/>
    <property type="match status" value="1"/>
</dbReference>
<dbReference type="AlphaFoldDB" id="A0A926EFI4"/>
<dbReference type="Pfam" id="PF05175">
    <property type="entry name" value="MTS"/>
    <property type="match status" value="1"/>
</dbReference>
<dbReference type="PANTHER" id="PTHR18895">
    <property type="entry name" value="HEMK METHYLTRANSFERASE"/>
    <property type="match status" value="1"/>
</dbReference>
<reference evidence="8" key="1">
    <citation type="submission" date="2020-08" db="EMBL/GenBank/DDBJ databases">
        <title>Genome public.</title>
        <authorList>
            <person name="Liu C."/>
            <person name="Sun Q."/>
        </authorList>
    </citation>
    <scope>NUCLEOTIDE SEQUENCE</scope>
    <source>
        <strain evidence="8">NSJ-12</strain>
    </source>
</reference>
<keyword evidence="3 5" id="KW-0949">S-adenosyl-L-methionine</keyword>
<dbReference type="RefSeq" id="WP_177670243.1">
    <property type="nucleotide sequence ID" value="NZ_JACRSY010000004.1"/>
</dbReference>
<feature type="binding site" evidence="5">
    <location>
        <begin position="199"/>
        <end position="202"/>
    </location>
    <ligand>
        <name>substrate</name>
    </ligand>
</feature>
<keyword evidence="9" id="KW-1185">Reference proteome</keyword>
<evidence type="ECO:0000256" key="4">
    <source>
        <dbReference type="ARBA" id="ARBA00048391"/>
    </source>
</evidence>
<feature type="domain" description="Methyltransferase small" evidence="6">
    <location>
        <begin position="110"/>
        <end position="204"/>
    </location>
</feature>
<evidence type="ECO:0000256" key="1">
    <source>
        <dbReference type="ARBA" id="ARBA00022603"/>
    </source>
</evidence>